<evidence type="ECO:0000256" key="1">
    <source>
        <dbReference type="ARBA" id="ARBA00023125"/>
    </source>
</evidence>
<protein>
    <submittedName>
        <fullName evidence="4">TetR family transcriptional regulator</fullName>
    </submittedName>
</protein>
<name>A0A4R1R4Q2_9FIRM</name>
<evidence type="ECO:0000256" key="2">
    <source>
        <dbReference type="PROSITE-ProRule" id="PRU00335"/>
    </source>
</evidence>
<proteinExistence type="predicted"/>
<gene>
    <name evidence="4" type="ORF">EDD76_102159</name>
</gene>
<dbReference type="PANTHER" id="PTHR43479">
    <property type="entry name" value="ACREF/ENVCD OPERON REPRESSOR-RELATED"/>
    <property type="match status" value="1"/>
</dbReference>
<dbReference type="Pfam" id="PF00440">
    <property type="entry name" value="TetR_N"/>
    <property type="match status" value="1"/>
</dbReference>
<dbReference type="SUPFAM" id="SSF46689">
    <property type="entry name" value="Homeodomain-like"/>
    <property type="match status" value="1"/>
</dbReference>
<dbReference type="InterPro" id="IPR009057">
    <property type="entry name" value="Homeodomain-like_sf"/>
</dbReference>
<dbReference type="RefSeq" id="WP_031388981.1">
    <property type="nucleotide sequence ID" value="NZ_JPNB01000001.1"/>
</dbReference>
<comment type="caution">
    <text evidence="4">The sequence shown here is derived from an EMBL/GenBank/DDBJ whole genome shotgun (WGS) entry which is preliminary data.</text>
</comment>
<dbReference type="PANTHER" id="PTHR43479:SF11">
    <property type="entry name" value="ACREF_ENVCD OPERON REPRESSOR-RELATED"/>
    <property type="match status" value="1"/>
</dbReference>
<dbReference type="AlphaFoldDB" id="A0A4R1R4Q2"/>
<feature type="DNA-binding region" description="H-T-H motif" evidence="2">
    <location>
        <begin position="33"/>
        <end position="52"/>
    </location>
</feature>
<reference evidence="4 5" key="1">
    <citation type="submission" date="2019-03" db="EMBL/GenBank/DDBJ databases">
        <title>Genomic Encyclopedia of Type Strains, Phase IV (KMG-IV): sequencing the most valuable type-strain genomes for metagenomic binning, comparative biology and taxonomic classification.</title>
        <authorList>
            <person name="Goeker M."/>
        </authorList>
    </citation>
    <scope>NUCLEOTIDE SEQUENCE [LARGE SCALE GENOMIC DNA]</scope>
    <source>
        <strain evidence="4 5">DSM 100556</strain>
    </source>
</reference>
<dbReference type="GO" id="GO:0003677">
    <property type="term" value="F:DNA binding"/>
    <property type="evidence" value="ECO:0007669"/>
    <property type="project" value="UniProtKB-UniRule"/>
</dbReference>
<feature type="domain" description="HTH tetR-type" evidence="3">
    <location>
        <begin position="10"/>
        <end position="70"/>
    </location>
</feature>
<dbReference type="OrthoDB" id="9810250at2"/>
<evidence type="ECO:0000259" key="3">
    <source>
        <dbReference type="PROSITE" id="PS50977"/>
    </source>
</evidence>
<sequence length="188" mass="21803">MKETKNPIALQSKNWIITSLLELMKKYKYSEITIKDITKKADLDRRTFYRHFQSKDDVICACIKTICDEYIGTLQSEKSPSAYTTAKIYFTICLKHLDFLILMNKHGLSGFLFTKYNEYMPRLQDNDVSPELKLNYGDHITYLYAFNNGGFWALTLKWLENGAIQSPDEMAEVICKILHGMLNCNLTA</sequence>
<dbReference type="InterPro" id="IPR001647">
    <property type="entry name" value="HTH_TetR"/>
</dbReference>
<dbReference type="EMBL" id="SLUO01000002">
    <property type="protein sequence ID" value="TCL60463.1"/>
    <property type="molecule type" value="Genomic_DNA"/>
</dbReference>
<dbReference type="Gene3D" id="1.10.357.10">
    <property type="entry name" value="Tetracycline Repressor, domain 2"/>
    <property type="match status" value="1"/>
</dbReference>
<keyword evidence="1 2" id="KW-0238">DNA-binding</keyword>
<keyword evidence="5" id="KW-1185">Reference proteome</keyword>
<evidence type="ECO:0000313" key="5">
    <source>
        <dbReference type="Proteomes" id="UP000295718"/>
    </source>
</evidence>
<organism evidence="4 5">
    <name type="scientific">Kineothrix alysoides</name>
    <dbReference type="NCBI Taxonomy" id="1469948"/>
    <lineage>
        <taxon>Bacteria</taxon>
        <taxon>Bacillati</taxon>
        <taxon>Bacillota</taxon>
        <taxon>Clostridia</taxon>
        <taxon>Lachnospirales</taxon>
        <taxon>Lachnospiraceae</taxon>
        <taxon>Kineothrix</taxon>
    </lineage>
</organism>
<accession>A0A4R1R4Q2</accession>
<dbReference type="Proteomes" id="UP000295718">
    <property type="component" value="Unassembled WGS sequence"/>
</dbReference>
<dbReference type="STRING" id="1469948.GCA_000732725_00196"/>
<evidence type="ECO:0000313" key="4">
    <source>
        <dbReference type="EMBL" id="TCL60463.1"/>
    </source>
</evidence>
<dbReference type="InterPro" id="IPR050624">
    <property type="entry name" value="HTH-type_Tx_Regulator"/>
</dbReference>
<dbReference type="PROSITE" id="PS50977">
    <property type="entry name" value="HTH_TETR_2"/>
    <property type="match status" value="1"/>
</dbReference>